<evidence type="ECO:0000256" key="11">
    <source>
        <dbReference type="ARBA" id="ARBA00022532"/>
    </source>
</evidence>
<dbReference type="GO" id="GO:0022904">
    <property type="term" value="P:respiratory electron transport chain"/>
    <property type="evidence" value="ECO:0007669"/>
    <property type="project" value="TreeGrafter"/>
</dbReference>
<dbReference type="FunFam" id="3.40.50.720:FF:000009">
    <property type="entry name" value="Fatty oxidation complex, alpha subunit"/>
    <property type="match status" value="1"/>
</dbReference>
<evidence type="ECO:0000256" key="9">
    <source>
        <dbReference type="ARBA" id="ARBA00022448"/>
    </source>
</evidence>
<dbReference type="Gene3D" id="1.10.1040.10">
    <property type="entry name" value="N-(1-d-carboxylethyl)-l-norvaline Dehydrogenase, domain 2"/>
    <property type="match status" value="1"/>
</dbReference>
<evidence type="ECO:0000256" key="5">
    <source>
        <dbReference type="ARBA" id="ARBA00009463"/>
    </source>
</evidence>
<dbReference type="SUPFAM" id="SSF46548">
    <property type="entry name" value="alpha-helical ferredoxin"/>
    <property type="match status" value="1"/>
</dbReference>
<dbReference type="PROSITE" id="PS00067">
    <property type="entry name" value="3HCDH"/>
    <property type="match status" value="1"/>
</dbReference>
<gene>
    <name evidence="23" type="ORF">G7K_0518-t2</name>
</gene>
<keyword evidence="24" id="KW-1185">Reference proteome</keyword>
<feature type="domain" description="4Fe-4S ferredoxin-type" evidence="22">
    <location>
        <begin position="242"/>
        <end position="272"/>
    </location>
</feature>
<dbReference type="InterPro" id="IPR017900">
    <property type="entry name" value="4Fe4S_Fe_S_CS"/>
</dbReference>
<comment type="similarity">
    <text evidence="4 20">Belongs to the succinate dehydrogenase/fumarate reductase iron-sulfur protein family.</text>
</comment>
<evidence type="ECO:0000256" key="4">
    <source>
        <dbReference type="ARBA" id="ARBA00009433"/>
    </source>
</evidence>
<dbReference type="InterPro" id="IPR025192">
    <property type="entry name" value="Succ_DH/fum_Rdtase_N"/>
</dbReference>
<evidence type="ECO:0000313" key="23">
    <source>
        <dbReference type="EMBL" id="GAO46286.1"/>
    </source>
</evidence>
<keyword evidence="14" id="KW-0249">Electron transport</keyword>
<comment type="pathway">
    <text evidence="3">Lipid metabolism; fatty acid beta-oxidation.</text>
</comment>
<dbReference type="FunFam" id="1.10.1060.10:FF:000001">
    <property type="entry name" value="Succinate dehydrogenase iron-sulfur subunit SdhB"/>
    <property type="match status" value="1"/>
</dbReference>
<dbReference type="GO" id="GO:0006099">
    <property type="term" value="P:tricarboxylic acid cycle"/>
    <property type="evidence" value="ECO:0007669"/>
    <property type="project" value="UniProtKB-UniPathway"/>
</dbReference>
<comment type="similarity">
    <text evidence="5">Belongs to the 3-hydroxyacyl-CoA dehydrogenase family.</text>
</comment>
<accession>A0A0E9N984</accession>
<evidence type="ECO:0000256" key="1">
    <source>
        <dbReference type="ARBA" id="ARBA00004443"/>
    </source>
</evidence>
<keyword evidence="17 20" id="KW-0411">Iron-sulfur</keyword>
<evidence type="ECO:0000256" key="20">
    <source>
        <dbReference type="RuleBase" id="RU361237"/>
    </source>
</evidence>
<organism evidence="23 24">
    <name type="scientific">Saitoella complicata (strain BCRC 22490 / CBS 7301 / JCM 7358 / NBRC 10748 / NRRL Y-17804)</name>
    <dbReference type="NCBI Taxonomy" id="698492"/>
    <lineage>
        <taxon>Eukaryota</taxon>
        <taxon>Fungi</taxon>
        <taxon>Dikarya</taxon>
        <taxon>Ascomycota</taxon>
        <taxon>Taphrinomycotina</taxon>
        <taxon>Taphrinomycotina incertae sedis</taxon>
        <taxon>Saitoella</taxon>
    </lineage>
</organism>
<dbReference type="InterPro" id="IPR006058">
    <property type="entry name" value="2Fe2S_fd_BS"/>
</dbReference>
<dbReference type="GO" id="GO:0016616">
    <property type="term" value="F:oxidoreductase activity, acting on the CH-OH group of donors, NAD or NADP as acceptor"/>
    <property type="evidence" value="ECO:0007669"/>
    <property type="project" value="InterPro"/>
</dbReference>
<reference evidence="23 24" key="2">
    <citation type="journal article" date="2014" name="J. Gen. Appl. Microbiol.">
        <title>The early diverging ascomycetous budding yeast Saitoella complicata has three histone deacetylases belonging to the Clr6, Hos2, and Rpd3 lineages.</title>
        <authorList>
            <person name="Nishida H."/>
            <person name="Matsumoto T."/>
            <person name="Kondo S."/>
            <person name="Hamamoto M."/>
            <person name="Yoshikawa H."/>
        </authorList>
    </citation>
    <scope>NUCLEOTIDE SEQUENCE [LARGE SCALE GENOMIC DNA]</scope>
    <source>
        <strain evidence="23 24">NRRL Y-17804</strain>
    </source>
</reference>
<protein>
    <recommendedName>
        <fullName evidence="8 20">Succinate dehydrogenase [ubiquinone] iron-sulfur subunit, mitochondrial</fullName>
        <ecNumber evidence="7 20">1.3.5.1</ecNumber>
    </recommendedName>
</protein>
<comment type="cofactor">
    <cofactor evidence="20">
        <name>[4Fe-4S] cluster</name>
        <dbReference type="ChEBI" id="CHEBI:49883"/>
    </cofactor>
    <text evidence="20">Binds 1 [4Fe-4S] cluster.</text>
</comment>
<dbReference type="Pfam" id="PF00725">
    <property type="entry name" value="3HCDH"/>
    <property type="match status" value="1"/>
</dbReference>
<evidence type="ECO:0000256" key="15">
    <source>
        <dbReference type="ARBA" id="ARBA00023002"/>
    </source>
</evidence>
<dbReference type="InterPro" id="IPR004489">
    <property type="entry name" value="Succ_DH/fum_Rdtase_Fe-S"/>
</dbReference>
<evidence type="ECO:0000256" key="10">
    <source>
        <dbReference type="ARBA" id="ARBA00022485"/>
    </source>
</evidence>
<evidence type="ECO:0000256" key="16">
    <source>
        <dbReference type="ARBA" id="ARBA00023004"/>
    </source>
</evidence>
<dbReference type="InterPro" id="IPR001041">
    <property type="entry name" value="2Fe-2S_ferredoxin-type"/>
</dbReference>
<dbReference type="InterPro" id="IPR036291">
    <property type="entry name" value="NAD(P)-bd_dom_sf"/>
</dbReference>
<name>A0A0E9N984_SAICN</name>
<evidence type="ECO:0000256" key="19">
    <source>
        <dbReference type="ARBA" id="ARBA00049220"/>
    </source>
</evidence>
<dbReference type="InterPro" id="IPR006176">
    <property type="entry name" value="3-OHacyl-CoA_DH_NAD-bd"/>
</dbReference>
<dbReference type="SUPFAM" id="SSF51735">
    <property type="entry name" value="NAD(P)-binding Rossmann-fold domains"/>
    <property type="match status" value="1"/>
</dbReference>
<comment type="cofactor">
    <cofactor evidence="20">
        <name>[2Fe-2S] cluster</name>
        <dbReference type="ChEBI" id="CHEBI:190135"/>
    </cofactor>
    <text evidence="20">Binds 1 [2Fe-2S] cluster.</text>
</comment>
<dbReference type="Gene3D" id="1.10.1060.10">
    <property type="entry name" value="Alpha-helical ferredoxin"/>
    <property type="match status" value="1"/>
</dbReference>
<evidence type="ECO:0000259" key="21">
    <source>
        <dbReference type="PROSITE" id="PS51085"/>
    </source>
</evidence>
<dbReference type="InterPro" id="IPR013328">
    <property type="entry name" value="6PGD_dom2"/>
</dbReference>
<comment type="cofactor">
    <cofactor evidence="20">
        <name>[3Fe-4S] cluster</name>
        <dbReference type="ChEBI" id="CHEBI:21137"/>
    </cofactor>
    <text evidence="20">Binds 1 [3Fe-4S] cluster.</text>
</comment>
<keyword evidence="11" id="KW-0816">Tricarboxylic acid cycle</keyword>
<comment type="subunit">
    <text evidence="6">Component of complex II composed of four subunits: a flavoprotein (FP), an iron-sulfur protein (IP), and a cytochrome b composed of a large and a small subunit.</text>
</comment>
<dbReference type="CDD" id="cd00207">
    <property type="entry name" value="fer2"/>
    <property type="match status" value="1"/>
</dbReference>
<dbReference type="PANTHER" id="PTHR11921:SF29">
    <property type="entry name" value="SUCCINATE DEHYDROGENASE [UBIQUINONE] IRON-SULFUR SUBUNIT, MITOCHONDRIAL"/>
    <property type="match status" value="1"/>
</dbReference>
<evidence type="ECO:0000256" key="17">
    <source>
        <dbReference type="ARBA" id="ARBA00023014"/>
    </source>
</evidence>
<keyword evidence="20" id="KW-0472">Membrane</keyword>
<dbReference type="AlphaFoldDB" id="A0A0E9N984"/>
<dbReference type="InterPro" id="IPR008927">
    <property type="entry name" value="6-PGluconate_DH-like_C_sf"/>
</dbReference>
<reference evidence="23 24" key="3">
    <citation type="journal article" date="2015" name="Genome Announc.">
        <title>Draft Genome Sequence of the Archiascomycetous Yeast Saitoella complicata.</title>
        <authorList>
            <person name="Yamauchi K."/>
            <person name="Kondo S."/>
            <person name="Hamamoto M."/>
            <person name="Takahashi Y."/>
            <person name="Ogura Y."/>
            <person name="Hayashi T."/>
            <person name="Nishida H."/>
        </authorList>
    </citation>
    <scope>NUCLEOTIDE SEQUENCE [LARGE SCALE GENOMIC DNA]</scope>
    <source>
        <strain evidence="23 24">NRRL Y-17804</strain>
    </source>
</reference>
<dbReference type="InterPro" id="IPR017896">
    <property type="entry name" value="4Fe4S_Fe-S-bd"/>
</dbReference>
<dbReference type="Gene3D" id="3.40.50.720">
    <property type="entry name" value="NAD(P)-binding Rossmann-like Domain"/>
    <property type="match status" value="1"/>
</dbReference>
<dbReference type="InterPro" id="IPR006180">
    <property type="entry name" value="3-OHacyl-CoA_DH_CS"/>
</dbReference>
<dbReference type="SUPFAM" id="SSF54292">
    <property type="entry name" value="2Fe-2S ferredoxin-like"/>
    <property type="match status" value="1"/>
</dbReference>
<comment type="subcellular location">
    <subcellularLocation>
        <location evidence="1 20">Mitochondrion inner membrane</location>
        <topology evidence="1 20">Peripheral membrane protein</topology>
        <orientation evidence="1 20">Matrix side</orientation>
    </subcellularLocation>
</comment>
<comment type="function">
    <text evidence="20">Iron-sulfur protein (IP) subunit of succinate dehydrogenase (SDH) that is involved in complex II of the mitochondrial electron transport chain and is responsible for transferring electrons from succinate to ubiquinone (coenzyme Q).</text>
</comment>
<comment type="caution">
    <text evidence="23">The sequence shown here is derived from an EMBL/GenBank/DDBJ whole genome shotgun (WGS) entry which is preliminary data.</text>
</comment>
<dbReference type="PROSITE" id="PS00197">
    <property type="entry name" value="2FE2S_FER_1"/>
    <property type="match status" value="1"/>
</dbReference>
<keyword evidence="10 20" id="KW-0004">4Fe-4S</keyword>
<keyword evidence="9" id="KW-0813">Transport</keyword>
<keyword evidence="13 20" id="KW-0479">Metal-binding</keyword>
<dbReference type="GO" id="GO:0051539">
    <property type="term" value="F:4 iron, 4 sulfur cluster binding"/>
    <property type="evidence" value="ECO:0007669"/>
    <property type="project" value="UniProtKB-KW"/>
</dbReference>
<dbReference type="GO" id="GO:0046872">
    <property type="term" value="F:metal ion binding"/>
    <property type="evidence" value="ECO:0007669"/>
    <property type="project" value="UniProtKB-KW"/>
</dbReference>
<dbReference type="UniPathway" id="UPA00223">
    <property type="reaction ID" value="UER01006"/>
</dbReference>
<evidence type="ECO:0000256" key="13">
    <source>
        <dbReference type="ARBA" id="ARBA00022723"/>
    </source>
</evidence>
<dbReference type="GO" id="GO:0006631">
    <property type="term" value="P:fatty acid metabolic process"/>
    <property type="evidence" value="ECO:0007669"/>
    <property type="project" value="InterPro"/>
</dbReference>
<dbReference type="EC" id="1.3.5.1" evidence="7 20"/>
<dbReference type="EMBL" id="BACD03000003">
    <property type="protein sequence ID" value="GAO46286.1"/>
    <property type="molecule type" value="Genomic_DNA"/>
</dbReference>
<evidence type="ECO:0000256" key="18">
    <source>
        <dbReference type="ARBA" id="ARBA00023291"/>
    </source>
</evidence>
<dbReference type="InterPro" id="IPR006108">
    <property type="entry name" value="3HC_DH_C"/>
</dbReference>
<evidence type="ECO:0000313" key="24">
    <source>
        <dbReference type="Proteomes" id="UP000033140"/>
    </source>
</evidence>
<dbReference type="SUPFAM" id="SSF48179">
    <property type="entry name" value="6-phosphogluconate dehydrogenase C-terminal domain-like"/>
    <property type="match status" value="1"/>
</dbReference>
<dbReference type="PROSITE" id="PS51085">
    <property type="entry name" value="2FE2S_FER_2"/>
    <property type="match status" value="1"/>
</dbReference>
<dbReference type="PROSITE" id="PS00198">
    <property type="entry name" value="4FE4S_FER_1"/>
    <property type="match status" value="1"/>
</dbReference>
<dbReference type="Proteomes" id="UP000033140">
    <property type="component" value="Unassembled WGS sequence"/>
</dbReference>
<dbReference type="GO" id="GO:0008177">
    <property type="term" value="F:succinate dehydrogenase (quinone) activity"/>
    <property type="evidence" value="ECO:0007669"/>
    <property type="project" value="UniProtKB-EC"/>
</dbReference>
<dbReference type="InterPro" id="IPR009051">
    <property type="entry name" value="Helical_ferredxn"/>
</dbReference>
<evidence type="ECO:0000256" key="6">
    <source>
        <dbReference type="ARBA" id="ARBA00011421"/>
    </source>
</evidence>
<dbReference type="GO" id="GO:0051538">
    <property type="term" value="F:3 iron, 4 sulfur cluster binding"/>
    <property type="evidence" value="ECO:0007669"/>
    <property type="project" value="UniProtKB-KW"/>
</dbReference>
<keyword evidence="15" id="KW-0560">Oxidoreductase</keyword>
<comment type="pathway">
    <text evidence="2 20">Carbohydrate metabolism; tricarboxylic acid cycle; fumarate from succinate (eukaryal route): step 1/1.</text>
</comment>
<evidence type="ECO:0000256" key="3">
    <source>
        <dbReference type="ARBA" id="ARBA00005005"/>
    </source>
</evidence>
<dbReference type="FunFam" id="3.10.20.30:FF:000007">
    <property type="entry name" value="Succinate dehydrogenase [ubiquinone] iron-sulfur subunit, mitochondrial"/>
    <property type="match status" value="1"/>
</dbReference>
<dbReference type="STRING" id="698492.A0A0E9N984"/>
<keyword evidence="20" id="KW-0496">Mitochondrion</keyword>
<dbReference type="GO" id="GO:0070403">
    <property type="term" value="F:NAD+ binding"/>
    <property type="evidence" value="ECO:0007669"/>
    <property type="project" value="InterPro"/>
</dbReference>
<dbReference type="Pfam" id="PF13534">
    <property type="entry name" value="Fer4_17"/>
    <property type="match status" value="1"/>
</dbReference>
<comment type="catalytic activity">
    <reaction evidence="19">
        <text>a quinone + succinate = fumarate + a quinol</text>
        <dbReference type="Rhea" id="RHEA:40523"/>
        <dbReference type="ChEBI" id="CHEBI:24646"/>
        <dbReference type="ChEBI" id="CHEBI:29806"/>
        <dbReference type="ChEBI" id="CHEBI:30031"/>
        <dbReference type="ChEBI" id="CHEBI:132124"/>
        <dbReference type="EC" id="1.3.5.1"/>
    </reaction>
</comment>
<dbReference type="NCBIfam" id="NF004616">
    <property type="entry name" value="PRK05950.1"/>
    <property type="match status" value="1"/>
</dbReference>
<keyword evidence="12 20" id="KW-0001">2Fe-2S</keyword>
<dbReference type="Gene3D" id="3.10.20.30">
    <property type="match status" value="1"/>
</dbReference>
<evidence type="ECO:0000256" key="7">
    <source>
        <dbReference type="ARBA" id="ARBA00012792"/>
    </source>
</evidence>
<dbReference type="Pfam" id="PF13085">
    <property type="entry name" value="Fer2_3"/>
    <property type="match status" value="1"/>
</dbReference>
<dbReference type="Pfam" id="PF02737">
    <property type="entry name" value="3HCDH_N"/>
    <property type="match status" value="1"/>
</dbReference>
<evidence type="ECO:0000256" key="14">
    <source>
        <dbReference type="ARBA" id="ARBA00022982"/>
    </source>
</evidence>
<dbReference type="InterPro" id="IPR050573">
    <property type="entry name" value="SDH/FRD_Iron-Sulfur"/>
</dbReference>
<evidence type="ECO:0000256" key="8">
    <source>
        <dbReference type="ARBA" id="ARBA00016766"/>
    </source>
</evidence>
<dbReference type="PROSITE" id="PS51379">
    <property type="entry name" value="4FE4S_FER_2"/>
    <property type="match status" value="1"/>
</dbReference>
<dbReference type="InterPro" id="IPR036010">
    <property type="entry name" value="2Fe-2S_ferredoxin-like_sf"/>
</dbReference>
<evidence type="ECO:0000259" key="22">
    <source>
        <dbReference type="PROSITE" id="PS51379"/>
    </source>
</evidence>
<dbReference type="GO" id="GO:0005743">
    <property type="term" value="C:mitochondrial inner membrane"/>
    <property type="evidence" value="ECO:0007669"/>
    <property type="project" value="UniProtKB-SubCell"/>
</dbReference>
<dbReference type="InterPro" id="IPR012675">
    <property type="entry name" value="Beta-grasp_dom_sf"/>
</dbReference>
<keyword evidence="20" id="KW-0999">Mitochondrion inner membrane</keyword>
<evidence type="ECO:0000256" key="2">
    <source>
        <dbReference type="ARBA" id="ARBA00004788"/>
    </source>
</evidence>
<keyword evidence="16 20" id="KW-0408">Iron</keyword>
<evidence type="ECO:0000256" key="12">
    <source>
        <dbReference type="ARBA" id="ARBA00022714"/>
    </source>
</evidence>
<dbReference type="GO" id="GO:0051537">
    <property type="term" value="F:2 iron, 2 sulfur cluster binding"/>
    <property type="evidence" value="ECO:0007669"/>
    <property type="project" value="UniProtKB-KW"/>
</dbReference>
<reference evidence="23 24" key="1">
    <citation type="journal article" date="2011" name="J. Gen. Appl. Microbiol.">
        <title>Draft genome sequencing of the enigmatic yeast Saitoella complicata.</title>
        <authorList>
            <person name="Nishida H."/>
            <person name="Hamamoto M."/>
            <person name="Sugiyama J."/>
        </authorList>
    </citation>
    <scope>NUCLEOTIDE SEQUENCE [LARGE SCALE GENOMIC DNA]</scope>
    <source>
        <strain evidence="23 24">NRRL Y-17804</strain>
    </source>
</reference>
<dbReference type="PANTHER" id="PTHR11921">
    <property type="entry name" value="SUCCINATE DEHYDROGENASE IRON-SULFUR PROTEIN"/>
    <property type="match status" value="1"/>
</dbReference>
<dbReference type="NCBIfam" id="TIGR00384">
    <property type="entry name" value="dhsB"/>
    <property type="match status" value="1"/>
</dbReference>
<keyword evidence="18 20" id="KW-0003">3Fe-4S</keyword>
<feature type="domain" description="2Fe-2S ferredoxin-type" evidence="21">
    <location>
        <begin position="108"/>
        <end position="201"/>
    </location>
</feature>
<dbReference type="GO" id="GO:0009055">
    <property type="term" value="F:electron transfer activity"/>
    <property type="evidence" value="ECO:0007669"/>
    <property type="project" value="InterPro"/>
</dbReference>
<sequence length="758" mass="84316">MLPANHIDSSHFDARLQISNKYPPITGSTLKRSIHISLTMLASTRSTAARSAASLLVRRLFSPFRSCHWHFRPASRYISTTQQPRMAEVASSTATSEQPTREQEPRFKTFSIYRWNPDQPSEKPKMQEYKVDLNNCGPMILDALIKIKNEQDPTLTFRRSCREGICGSCAMNIEGGNTLACLSRINVDTAKETKIYPLPHTYVVKDIVPDLTQFYKQYKSIQPYLQRDSHPEGQENLQTIEERKKLDGLYECILCACCSTSCPSYWWNSDEYLGPAVLMQAYRWMADSRDQAGPQRKAMMQNSMSLYRCHTIMNCARTCPKGLNPGKAIQEIKKGDLELEGGKEESIFKGSGCWYDDEELNCPFSVCFVSIAVLYPVVSFCFAPTISLAFRSLDTSRYLSRPLPWNTNWPPIQLKMAASLRPTSRLLLTLNHIQGSQRSFSATRNAQQELKHIGVIGAGQMGLGIALVAARVAKIPVSLVDSNQASIDKSMKFMEKLLQKDVSRQKLSNSEADEIRSRIKTSTDMSSALSSADFVIEAVPEILALKQSIFSQLAEICPPHAILSTNTSSIGITKIAAAATGAESRVIGFHFMNPVPVSKAVEVIRGIQTSDETLQKTLELAKAMGKKPCTSVDSPGFLANRMLIPYINEAIICLEQGLGTKEDIDNIMTGGCAMPMGPLALADFIGLDTCLAIANVIHKDTGDTKYRPSILLAKMVDAGWHGVKSGKGFYEYENGRKKEKTNKRRFCKPNCKMPNNKT</sequence>
<proteinExistence type="inferred from homology"/>